<dbReference type="Gene3D" id="3.40.50.300">
    <property type="entry name" value="P-loop containing nucleotide triphosphate hydrolases"/>
    <property type="match status" value="1"/>
</dbReference>
<dbReference type="InterPro" id="IPR027417">
    <property type="entry name" value="P-loop_NTPase"/>
</dbReference>
<dbReference type="EMBL" id="LR796627">
    <property type="protein sequence ID" value="CAB4155376.1"/>
    <property type="molecule type" value="Genomic_DNA"/>
</dbReference>
<dbReference type="Pfam" id="PF03354">
    <property type="entry name" value="TerL_ATPase"/>
    <property type="match status" value="1"/>
</dbReference>
<dbReference type="PANTHER" id="PTHR41287">
    <property type="match status" value="1"/>
</dbReference>
<evidence type="ECO:0000259" key="1">
    <source>
        <dbReference type="Pfam" id="PF03354"/>
    </source>
</evidence>
<name>A0A6J5NBI8_9CAUD</name>
<feature type="domain" description="Terminase large subunit-like ATPase" evidence="1">
    <location>
        <begin position="72"/>
        <end position="221"/>
    </location>
</feature>
<evidence type="ECO:0000313" key="2">
    <source>
        <dbReference type="EMBL" id="CAB4155376.1"/>
    </source>
</evidence>
<dbReference type="PANTHER" id="PTHR41287:SF1">
    <property type="entry name" value="PROTEIN YMFN"/>
    <property type="match status" value="1"/>
</dbReference>
<accession>A0A6J5NBI8</accession>
<dbReference type="InterPro" id="IPR005021">
    <property type="entry name" value="Terminase_largesu-like"/>
</dbReference>
<organism evidence="2">
    <name type="scientific">uncultured Caudovirales phage</name>
    <dbReference type="NCBI Taxonomy" id="2100421"/>
    <lineage>
        <taxon>Viruses</taxon>
        <taxon>Duplodnaviria</taxon>
        <taxon>Heunggongvirae</taxon>
        <taxon>Uroviricota</taxon>
        <taxon>Caudoviricetes</taxon>
        <taxon>Peduoviridae</taxon>
        <taxon>Maltschvirus</taxon>
        <taxon>Maltschvirus maltsch</taxon>
    </lineage>
</organism>
<proteinExistence type="predicted"/>
<reference evidence="2" key="1">
    <citation type="submission" date="2020-04" db="EMBL/GenBank/DDBJ databases">
        <authorList>
            <person name="Chiriac C."/>
            <person name="Salcher M."/>
            <person name="Ghai R."/>
            <person name="Kavagutti S V."/>
        </authorList>
    </citation>
    <scope>NUCLEOTIDE SEQUENCE</scope>
</reference>
<protein>
    <submittedName>
        <fullName evidence="2">COG4626 Phage terminase-like protein, large subunit</fullName>
    </submittedName>
</protein>
<gene>
    <name evidence="2" type="ORF">UFOVP660_3</name>
</gene>
<dbReference type="InterPro" id="IPR046461">
    <property type="entry name" value="TerL_ATPase"/>
</dbReference>
<sequence>MEWLPTHYTQPLSEDFNTDGGKLINVVESLWKLPEKHNAPLVLTDWQKWLINAVLERYPDDHEDPELAGRLRYKQVCISIPRKNGKSLIGALFALYGMLLHEPAPEVISVAASADQAKIVYRRLLHQTQTSSILKSLFSRSTEHRGLWTSDGTGVYKVIAAKAATAQGLHPSLCVFDELHVANEDVWTAMALGSATRPDGIVIGITTAGDDTSELLKKLYERGEKAVEQDPNFERFGFFCWEAPQGCDVFDEELVRRANPNLASGLLSWASVKNELATMPEADARRYRLNQFVSSMNAWLPVGTWEKLPYGRPETVQVFAVDRTPGWDHASIVAAKLEDGDIVSTELVASFNNTNIDELVKACVALSKYSGQFIVDSYISSDLAQALQQRGIRVHKATHKDLINGSNNAYRRIMRKTLTHPQDEIVSKQMQRAVRKNVGESWKITRKDSATDIDAAIATVLAVWFVDTQTAPTQMVF</sequence>